<dbReference type="EMBL" id="AFNH02001171">
    <property type="protein sequence ID" value="EZG43859.1"/>
    <property type="molecule type" value="Genomic_DNA"/>
</dbReference>
<dbReference type="Gene3D" id="3.90.740.10">
    <property type="entry name" value="Valyl/Leucyl/Isoleucyl-tRNA synthetase, editing domain"/>
    <property type="match status" value="2"/>
</dbReference>
<dbReference type="InterPro" id="IPR009008">
    <property type="entry name" value="Val/Leu/Ile-tRNA-synth_edit"/>
</dbReference>
<keyword evidence="5 10" id="KW-0067">ATP-binding</keyword>
<dbReference type="GO" id="GO:0005524">
    <property type="term" value="F:ATP binding"/>
    <property type="evidence" value="ECO:0007669"/>
    <property type="project" value="UniProtKB-KW"/>
</dbReference>
<dbReference type="Proteomes" id="UP000019763">
    <property type="component" value="Unassembled WGS sequence"/>
</dbReference>
<evidence type="ECO:0000313" key="14">
    <source>
        <dbReference type="EMBL" id="EZG43859.1"/>
    </source>
</evidence>
<dbReference type="VEuPathDB" id="CryptoDB:GNI_156990"/>
<dbReference type="SUPFAM" id="SSF52374">
    <property type="entry name" value="Nucleotidylyl transferase"/>
    <property type="match status" value="1"/>
</dbReference>
<evidence type="ECO:0000256" key="7">
    <source>
        <dbReference type="ARBA" id="ARBA00023146"/>
    </source>
</evidence>
<dbReference type="Pfam" id="PF08264">
    <property type="entry name" value="Anticodon_1"/>
    <property type="match status" value="1"/>
</dbReference>
<feature type="domain" description="Methionyl/Leucyl tRNA synthetase" evidence="13">
    <location>
        <begin position="643"/>
        <end position="717"/>
    </location>
</feature>
<dbReference type="Pfam" id="PF00133">
    <property type="entry name" value="tRNA-synt_1"/>
    <property type="match status" value="1"/>
</dbReference>
<evidence type="ECO:0000259" key="11">
    <source>
        <dbReference type="Pfam" id="PF00133"/>
    </source>
</evidence>
<evidence type="ECO:0000259" key="12">
    <source>
        <dbReference type="Pfam" id="PF08264"/>
    </source>
</evidence>
<evidence type="ECO:0000256" key="1">
    <source>
        <dbReference type="ARBA" id="ARBA00005594"/>
    </source>
</evidence>
<keyword evidence="15" id="KW-1185">Reference proteome</keyword>
<keyword evidence="7 10" id="KW-0030">Aminoacyl-tRNA synthetase</keyword>
<reference evidence="14" key="1">
    <citation type="submission" date="2013-12" db="EMBL/GenBank/DDBJ databases">
        <authorList>
            <person name="Omoto C.K."/>
            <person name="Sibley D."/>
            <person name="Venepally P."/>
            <person name="Hadjithomas M."/>
            <person name="Karamycheva S."/>
            <person name="Brunk B."/>
            <person name="Roos D."/>
            <person name="Caler E."/>
            <person name="Lorenzi H."/>
        </authorList>
    </citation>
    <scope>NUCLEOTIDE SEQUENCE</scope>
</reference>
<feature type="domain" description="Aminoacyl-tRNA synthetase class Ia" evidence="11">
    <location>
        <begin position="16"/>
        <end position="135"/>
    </location>
</feature>
<comment type="caution">
    <text evidence="14">The sequence shown here is derived from an EMBL/GenBank/DDBJ whole genome shotgun (WGS) entry which is preliminary data.</text>
</comment>
<sequence>MSTKRLDTLREIEHSIQELWNASRPYETEAGDLSKKDEHFFITFPYPYMNGRLHLGHAFSLTKCEFTARFQRLNGKHVLWPFAFHCTGMPIAASADKIRNELADQASGHVVEMEPDAADETAAVAKYASRRSKAVAKTGTGKTQSEILIQIGIPAEEVPRFADPKYWCKYFPPLGQRDLKLFGIGVDWRRSFITTDINPYYDRFIQWQFNLLKERNYLKFGLRPAVFSRVEEQPCTDHDRAVGEGVNPASMHVIALPVIEVPAQFQKVCANKDTFLLAYINEQGAELIAKPHFFLSPEDEFGFYYAFDEALQADDICSSEQNSFIAKREVAKDQLAAEKLKVYICPPRCAENLVFQGRLPADTVKCATASSGENKVHVPHLLASCTGKDLLGLETRTYDGCSTPMLTGKAVDKIDKGVKVSVSGVPSKTGDAVKTGDEERRTKQLAQLMKSGQCFQFYEPEKRVVSRSGADCVVALCNQWYSDFGNPDWKALVHGHVANGASFDGHGASPAYLRTISWLEGWACSRNYGLGTFLPWEAARGNKIVIESLSDSTIYFAYYTIAHFLQGDLYGETPGLLGVRPEELSREVFDYVYCQTDKLPTETTISAESLVKMRTAFEYWYPMSLRCSGKDLLTNHLTMSLFHHAAIWPNRPDLWPRSFFINGHILLNSEKMSKQSGNFLTLTDCMEKFSTDGTRVALADAGDSADDANFEAANAVSALMKLYLLVGSVEEYIVWKKAAVSSPAPGDQSFREGEKNELDLMFVCELESLAAQAHVAYSVMSMRDANKFAFYEQLSLRDWYRQALDTEPMHAESFERWIKVTALTLSPIAPHICEHIWSNLLGQPQLIVKEAWPVPTIPRAEAAVLHLKFALLNGFAEDVRKTVEKSNSKKQSTAKAIIGYVARSYPQDKLAVLQALATVPKDDQGIPLEPKGFLAQVKSDPAVQQICAENRKALPGLMAFASHCVRQAGAHGLLAYETTPPFDELEFFRRHSPYLIRSIGLPLQFKDSQEQTTVPKTGPATPGAPNFEIEF</sequence>
<dbReference type="SUPFAM" id="SSF47323">
    <property type="entry name" value="Anticodon-binding domain of a subclass of class I aminoacyl-tRNA synthetases"/>
    <property type="match status" value="1"/>
</dbReference>
<dbReference type="OMA" id="KPTCLME"/>
<name>A0A023AYY8_GRENI</name>
<dbReference type="Gene3D" id="1.10.730.10">
    <property type="entry name" value="Isoleucyl-tRNA Synthetase, Domain 1"/>
    <property type="match status" value="1"/>
</dbReference>
<evidence type="ECO:0000256" key="8">
    <source>
        <dbReference type="ARBA" id="ARBA00030520"/>
    </source>
</evidence>
<evidence type="ECO:0000256" key="4">
    <source>
        <dbReference type="ARBA" id="ARBA00022741"/>
    </source>
</evidence>
<dbReference type="InterPro" id="IPR001412">
    <property type="entry name" value="aa-tRNA-synth_I_CS"/>
</dbReference>
<dbReference type="GO" id="GO:0004823">
    <property type="term" value="F:leucine-tRNA ligase activity"/>
    <property type="evidence" value="ECO:0007669"/>
    <property type="project" value="UniProtKB-EC"/>
</dbReference>
<dbReference type="GO" id="GO:0006429">
    <property type="term" value="P:leucyl-tRNA aminoacylation"/>
    <property type="evidence" value="ECO:0007669"/>
    <property type="project" value="InterPro"/>
</dbReference>
<dbReference type="GeneID" id="22915440"/>
<gene>
    <name evidence="14" type="ORF">GNI_156990</name>
</gene>
<dbReference type="Gene3D" id="3.40.50.620">
    <property type="entry name" value="HUPs"/>
    <property type="match status" value="2"/>
</dbReference>
<proteinExistence type="inferred from homology"/>
<evidence type="ECO:0000256" key="5">
    <source>
        <dbReference type="ARBA" id="ARBA00022840"/>
    </source>
</evidence>
<dbReference type="PROSITE" id="PS00178">
    <property type="entry name" value="AA_TRNA_LIGASE_I"/>
    <property type="match status" value="1"/>
</dbReference>
<protein>
    <recommendedName>
        <fullName evidence="2">leucine--tRNA ligase</fullName>
        <ecNumber evidence="2">6.1.1.4</ecNumber>
    </recommendedName>
    <alternativeName>
        <fullName evidence="8">Leucyl-tRNA synthetase</fullName>
    </alternativeName>
</protein>
<evidence type="ECO:0000256" key="2">
    <source>
        <dbReference type="ARBA" id="ARBA00013164"/>
    </source>
</evidence>
<accession>A0A023AYY8</accession>
<dbReference type="PANTHER" id="PTHR45794:SF1">
    <property type="entry name" value="LEUCINE--TRNA LIGASE, CYTOPLASMIC"/>
    <property type="match status" value="1"/>
</dbReference>
<comment type="catalytic activity">
    <reaction evidence="9">
        <text>tRNA(Leu) + L-leucine + ATP = L-leucyl-tRNA(Leu) + AMP + diphosphate</text>
        <dbReference type="Rhea" id="RHEA:11688"/>
        <dbReference type="Rhea" id="RHEA-COMP:9613"/>
        <dbReference type="Rhea" id="RHEA-COMP:9622"/>
        <dbReference type="ChEBI" id="CHEBI:30616"/>
        <dbReference type="ChEBI" id="CHEBI:33019"/>
        <dbReference type="ChEBI" id="CHEBI:57427"/>
        <dbReference type="ChEBI" id="CHEBI:78442"/>
        <dbReference type="ChEBI" id="CHEBI:78494"/>
        <dbReference type="ChEBI" id="CHEBI:456215"/>
        <dbReference type="EC" id="6.1.1.4"/>
    </reaction>
</comment>
<dbReference type="AlphaFoldDB" id="A0A023AYY8"/>
<evidence type="ECO:0000259" key="13">
    <source>
        <dbReference type="Pfam" id="PF09334"/>
    </source>
</evidence>
<dbReference type="GO" id="GO:0002161">
    <property type="term" value="F:aminoacyl-tRNA deacylase activity"/>
    <property type="evidence" value="ECO:0007669"/>
    <property type="project" value="InterPro"/>
</dbReference>
<dbReference type="EC" id="6.1.1.4" evidence="2"/>
<feature type="domain" description="Methionyl/Valyl/Leucyl/Isoleucyl-tRNA synthetase anticodon-binding" evidence="12">
    <location>
        <begin position="764"/>
        <end position="890"/>
    </location>
</feature>
<dbReference type="eggNOG" id="KOG0437">
    <property type="taxonomic scope" value="Eukaryota"/>
</dbReference>
<evidence type="ECO:0000256" key="10">
    <source>
        <dbReference type="RuleBase" id="RU363035"/>
    </source>
</evidence>
<dbReference type="RefSeq" id="XP_011132947.1">
    <property type="nucleotide sequence ID" value="XM_011134645.1"/>
</dbReference>
<dbReference type="Pfam" id="PF09334">
    <property type="entry name" value="tRNA-synt_1g"/>
    <property type="match status" value="1"/>
</dbReference>
<evidence type="ECO:0000256" key="9">
    <source>
        <dbReference type="ARBA" id="ARBA00047469"/>
    </source>
</evidence>
<evidence type="ECO:0000313" key="15">
    <source>
        <dbReference type="Proteomes" id="UP000019763"/>
    </source>
</evidence>
<evidence type="ECO:0000256" key="6">
    <source>
        <dbReference type="ARBA" id="ARBA00022917"/>
    </source>
</evidence>
<keyword evidence="6 10" id="KW-0648">Protein biosynthesis</keyword>
<dbReference type="InterPro" id="IPR014729">
    <property type="entry name" value="Rossmann-like_a/b/a_fold"/>
</dbReference>
<dbReference type="InterPro" id="IPR004493">
    <property type="entry name" value="Leu-tRNA-synth_Ia_arc/euk"/>
</dbReference>
<dbReference type="InterPro" id="IPR002300">
    <property type="entry name" value="aa-tRNA-synth_Ia"/>
</dbReference>
<comment type="similarity">
    <text evidence="1 10">Belongs to the class-I aminoacyl-tRNA synthetase family.</text>
</comment>
<dbReference type="InterPro" id="IPR009080">
    <property type="entry name" value="tRNAsynth_Ia_anticodon-bd"/>
</dbReference>
<organism evidence="14 15">
    <name type="scientific">Gregarina niphandrodes</name>
    <name type="common">Septate eugregarine</name>
    <dbReference type="NCBI Taxonomy" id="110365"/>
    <lineage>
        <taxon>Eukaryota</taxon>
        <taxon>Sar</taxon>
        <taxon>Alveolata</taxon>
        <taxon>Apicomplexa</taxon>
        <taxon>Conoidasida</taxon>
        <taxon>Gregarinasina</taxon>
        <taxon>Eugregarinorida</taxon>
        <taxon>Gregarinidae</taxon>
        <taxon>Gregarina</taxon>
    </lineage>
</organism>
<dbReference type="InterPro" id="IPR015413">
    <property type="entry name" value="Methionyl/Leucyl_tRNA_Synth"/>
</dbReference>
<keyword evidence="4 10" id="KW-0547">Nucleotide-binding</keyword>
<dbReference type="OrthoDB" id="10249672at2759"/>
<dbReference type="PANTHER" id="PTHR45794">
    <property type="entry name" value="LEUCYL-TRNA SYNTHETASE"/>
    <property type="match status" value="1"/>
</dbReference>
<dbReference type="InterPro" id="IPR013155">
    <property type="entry name" value="M/V/L/I-tRNA-synth_anticd-bd"/>
</dbReference>
<keyword evidence="3 10" id="KW-0436">Ligase</keyword>
<evidence type="ECO:0000256" key="3">
    <source>
        <dbReference type="ARBA" id="ARBA00022598"/>
    </source>
</evidence>